<feature type="non-terminal residue" evidence="2">
    <location>
        <position position="46"/>
    </location>
</feature>
<feature type="compositionally biased region" description="Basic and acidic residues" evidence="1">
    <location>
        <begin position="13"/>
        <end position="22"/>
    </location>
</feature>
<proteinExistence type="predicted"/>
<dbReference type="EMBL" id="CADCVY010000061">
    <property type="protein sequence ID" value="CAA9501937.1"/>
    <property type="molecule type" value="Genomic_DNA"/>
</dbReference>
<dbReference type="AlphaFoldDB" id="A0A6J4SND2"/>
<name>A0A6J4SND2_9SPHN</name>
<protein>
    <submittedName>
        <fullName evidence="2">Uncharacterized protein</fullName>
    </submittedName>
</protein>
<sequence length="46" mass="5435">DAALHSVRLRSRGSRDASRRTEPPAGRRYRSHLRTWHSQHRLGCHF</sequence>
<organism evidence="2">
    <name type="scientific">uncultured Sphingomonas sp</name>
    <dbReference type="NCBI Taxonomy" id="158754"/>
    <lineage>
        <taxon>Bacteria</taxon>
        <taxon>Pseudomonadati</taxon>
        <taxon>Pseudomonadota</taxon>
        <taxon>Alphaproteobacteria</taxon>
        <taxon>Sphingomonadales</taxon>
        <taxon>Sphingomonadaceae</taxon>
        <taxon>Sphingomonas</taxon>
        <taxon>environmental samples</taxon>
    </lineage>
</organism>
<feature type="region of interest" description="Disordered" evidence="1">
    <location>
        <begin position="1"/>
        <end position="31"/>
    </location>
</feature>
<feature type="non-terminal residue" evidence="2">
    <location>
        <position position="1"/>
    </location>
</feature>
<reference evidence="2" key="1">
    <citation type="submission" date="2020-02" db="EMBL/GenBank/DDBJ databases">
        <authorList>
            <person name="Meier V. D."/>
        </authorList>
    </citation>
    <scope>NUCLEOTIDE SEQUENCE</scope>
    <source>
        <strain evidence="2">AVDCRST_MAG44</strain>
    </source>
</reference>
<accession>A0A6J4SND2</accession>
<evidence type="ECO:0000313" key="2">
    <source>
        <dbReference type="EMBL" id="CAA9501937.1"/>
    </source>
</evidence>
<gene>
    <name evidence="2" type="ORF">AVDCRST_MAG44-767</name>
</gene>
<evidence type="ECO:0000256" key="1">
    <source>
        <dbReference type="SAM" id="MobiDB-lite"/>
    </source>
</evidence>